<dbReference type="Gene3D" id="6.10.250.690">
    <property type="match status" value="1"/>
</dbReference>
<dbReference type="GO" id="GO:0032993">
    <property type="term" value="C:protein-DNA complex"/>
    <property type="evidence" value="ECO:0007669"/>
    <property type="project" value="TreeGrafter"/>
</dbReference>
<dbReference type="Pfam" id="PF00486">
    <property type="entry name" value="Trans_reg_C"/>
    <property type="match status" value="1"/>
</dbReference>
<dbReference type="GO" id="GO:0006355">
    <property type="term" value="P:regulation of DNA-templated transcription"/>
    <property type="evidence" value="ECO:0007669"/>
    <property type="project" value="InterPro"/>
</dbReference>
<evidence type="ECO:0000256" key="9">
    <source>
        <dbReference type="PROSITE-ProRule" id="PRU01091"/>
    </source>
</evidence>
<dbReference type="InterPro" id="IPR001789">
    <property type="entry name" value="Sig_transdc_resp-reg_receiver"/>
</dbReference>
<dbReference type="PANTHER" id="PTHR48111">
    <property type="entry name" value="REGULATOR OF RPOS"/>
    <property type="match status" value="1"/>
</dbReference>
<evidence type="ECO:0000256" key="4">
    <source>
        <dbReference type="ARBA" id="ARBA00023012"/>
    </source>
</evidence>
<dbReference type="PROSITE" id="PS51755">
    <property type="entry name" value="OMPR_PHOB"/>
    <property type="match status" value="1"/>
</dbReference>
<dbReference type="GO" id="GO:0005829">
    <property type="term" value="C:cytosol"/>
    <property type="evidence" value="ECO:0007669"/>
    <property type="project" value="TreeGrafter"/>
</dbReference>
<evidence type="ECO:0000256" key="6">
    <source>
        <dbReference type="ARBA" id="ARBA00023125"/>
    </source>
</evidence>
<dbReference type="EMBL" id="LR215729">
    <property type="protein sequence ID" value="VEV95362.1"/>
    <property type="molecule type" value="Genomic_DNA"/>
</dbReference>
<dbReference type="InterPro" id="IPR036388">
    <property type="entry name" value="WH-like_DNA-bd_sf"/>
</dbReference>
<evidence type="ECO:0000256" key="5">
    <source>
        <dbReference type="ARBA" id="ARBA00023015"/>
    </source>
</evidence>
<evidence type="ECO:0000256" key="3">
    <source>
        <dbReference type="ARBA" id="ARBA00022553"/>
    </source>
</evidence>
<evidence type="ECO:0000256" key="2">
    <source>
        <dbReference type="ARBA" id="ARBA00022490"/>
    </source>
</evidence>
<dbReference type="InterPro" id="IPR011006">
    <property type="entry name" value="CheY-like_superfamily"/>
</dbReference>
<dbReference type="CDD" id="cd00383">
    <property type="entry name" value="trans_reg_C"/>
    <property type="match status" value="1"/>
</dbReference>
<keyword evidence="6 9" id="KW-0238">DNA-binding</keyword>
<evidence type="ECO:0000256" key="1">
    <source>
        <dbReference type="ARBA" id="ARBA00004496"/>
    </source>
</evidence>
<dbReference type="SMART" id="SM00448">
    <property type="entry name" value="REC"/>
    <property type="match status" value="1"/>
</dbReference>
<keyword evidence="7" id="KW-0804">Transcription</keyword>
<keyword evidence="5" id="KW-0805">Transcription regulation</keyword>
<dbReference type="PANTHER" id="PTHR48111:SF39">
    <property type="entry name" value="TRANSCRIPTIONAL REGULATORY PROTEIN CPXR"/>
    <property type="match status" value="1"/>
</dbReference>
<dbReference type="InterPro" id="IPR001867">
    <property type="entry name" value="OmpR/PhoB-type_DNA-bd"/>
</dbReference>
<accession>A0A653DY25</accession>
<reference evidence="12" key="1">
    <citation type="submission" date="2019-02" db="EMBL/GenBank/DDBJ databases">
        <authorList>
            <consortium name="Genoscope - CEA"/>
            <person name="William W."/>
        </authorList>
    </citation>
    <scope>NUCLEOTIDE SEQUENCE [LARGE SCALE GENOMIC DNA]</scope>
    <source>
        <strain evidence="12">YSy11</strain>
    </source>
</reference>
<dbReference type="Pfam" id="PF00072">
    <property type="entry name" value="Response_reg"/>
    <property type="match status" value="1"/>
</dbReference>
<evidence type="ECO:0000256" key="8">
    <source>
        <dbReference type="PROSITE-ProRule" id="PRU00169"/>
    </source>
</evidence>
<feature type="modified residue" description="4-aspartylphosphate" evidence="8">
    <location>
        <position position="56"/>
    </location>
</feature>
<proteinExistence type="predicted"/>
<name>A0A653DY25_9PSED</name>
<dbReference type="InterPro" id="IPR039420">
    <property type="entry name" value="WalR-like"/>
</dbReference>
<dbReference type="GO" id="GO:0000156">
    <property type="term" value="F:phosphorelay response regulator activity"/>
    <property type="evidence" value="ECO:0007669"/>
    <property type="project" value="TreeGrafter"/>
</dbReference>
<feature type="domain" description="Response regulatory" evidence="10">
    <location>
        <begin position="7"/>
        <end position="120"/>
    </location>
</feature>
<keyword evidence="2" id="KW-0963">Cytoplasm</keyword>
<dbReference type="PROSITE" id="PS50110">
    <property type="entry name" value="RESPONSE_REGULATORY"/>
    <property type="match status" value="1"/>
</dbReference>
<dbReference type="GO" id="GO:0000976">
    <property type="term" value="F:transcription cis-regulatory region binding"/>
    <property type="evidence" value="ECO:0007669"/>
    <property type="project" value="TreeGrafter"/>
</dbReference>
<evidence type="ECO:0000313" key="12">
    <source>
        <dbReference type="EMBL" id="VEV95362.1"/>
    </source>
</evidence>
<feature type="domain" description="OmpR/PhoB-type" evidence="11">
    <location>
        <begin position="131"/>
        <end position="230"/>
    </location>
</feature>
<comment type="subcellular location">
    <subcellularLocation>
        <location evidence="1">Cytoplasm</location>
    </subcellularLocation>
</comment>
<gene>
    <name evidence="12" type="ORF">PMYSY11_0315</name>
</gene>
<dbReference type="AlphaFoldDB" id="A0A653DY25"/>
<sequence length="233" mass="25849">MRACSSHILAIEDDPVLAAHLEQHLQSRGFSVTLQRDGLSGLAHGKAETFDLVLLDVLLPGLDGLNVLAQLRDHSSVPVILMSALGAEQDRIAGFTQGADDYLPKPFTMAELEVRIAAIMRRVAFERGFVAANQNISAFALDAERNDVCHEGNWAQLTQTEFRILELLVQHQGEVLSKALLYQQILHRAYSRHDRVLDMHISHVRRKLSAIGYAGGRIETVWGRGYAFQSGDD</sequence>
<dbReference type="SMART" id="SM00862">
    <property type="entry name" value="Trans_reg_C"/>
    <property type="match status" value="1"/>
</dbReference>
<keyword evidence="3 8" id="KW-0597">Phosphoprotein</keyword>
<organism evidence="12">
    <name type="scientific">Pseudomonas marincola</name>
    <dbReference type="NCBI Taxonomy" id="437900"/>
    <lineage>
        <taxon>Bacteria</taxon>
        <taxon>Pseudomonadati</taxon>
        <taxon>Pseudomonadota</taxon>
        <taxon>Gammaproteobacteria</taxon>
        <taxon>Pseudomonadales</taxon>
        <taxon>Pseudomonadaceae</taxon>
        <taxon>Pseudomonas</taxon>
    </lineage>
</organism>
<evidence type="ECO:0000259" key="10">
    <source>
        <dbReference type="PROSITE" id="PS50110"/>
    </source>
</evidence>
<protein>
    <submittedName>
        <fullName evidence="12">DNA-binding response regulator</fullName>
    </submittedName>
</protein>
<dbReference type="SUPFAM" id="SSF52172">
    <property type="entry name" value="CheY-like"/>
    <property type="match status" value="1"/>
</dbReference>
<dbReference type="Gene3D" id="1.10.10.10">
    <property type="entry name" value="Winged helix-like DNA-binding domain superfamily/Winged helix DNA-binding domain"/>
    <property type="match status" value="1"/>
</dbReference>
<dbReference type="RefSeq" id="WP_150547378.1">
    <property type="nucleotide sequence ID" value="NZ_LR215729.2"/>
</dbReference>
<feature type="DNA-binding region" description="OmpR/PhoB-type" evidence="9">
    <location>
        <begin position="131"/>
        <end position="230"/>
    </location>
</feature>
<evidence type="ECO:0000256" key="7">
    <source>
        <dbReference type="ARBA" id="ARBA00023163"/>
    </source>
</evidence>
<evidence type="ECO:0000259" key="11">
    <source>
        <dbReference type="PROSITE" id="PS51755"/>
    </source>
</evidence>
<dbReference type="Gene3D" id="3.40.50.2300">
    <property type="match status" value="1"/>
</dbReference>
<keyword evidence="4" id="KW-0902">Two-component regulatory system</keyword>